<proteinExistence type="predicted"/>
<dbReference type="EMBL" id="BKCJ010406607">
    <property type="protein sequence ID" value="GFA33618.1"/>
    <property type="molecule type" value="Genomic_DNA"/>
</dbReference>
<comment type="caution">
    <text evidence="1">The sequence shown here is derived from an EMBL/GenBank/DDBJ whole genome shotgun (WGS) entry which is preliminary data.</text>
</comment>
<dbReference type="AlphaFoldDB" id="A0A699JGW9"/>
<protein>
    <submittedName>
        <fullName evidence="1">Uncharacterized protein</fullName>
    </submittedName>
</protein>
<sequence>MEQQVLNLTLGKMIAEQQVLDRIVAKQVFEIIVDELLEKELQPVTYSVIVDQLVHHKNVVVQEMGSIVVKQMVVMDNIESGLSKMENWQLKQFDLDTFVFLNELYFHELHVSLDVHSSDQSQWYACLLLI</sequence>
<accession>A0A699JGW9</accession>
<reference evidence="1" key="1">
    <citation type="journal article" date="2019" name="Sci. Rep.">
        <title>Draft genome of Tanacetum cinerariifolium, the natural source of mosquito coil.</title>
        <authorList>
            <person name="Yamashiro T."/>
            <person name="Shiraishi A."/>
            <person name="Satake H."/>
            <person name="Nakayama K."/>
        </authorList>
    </citation>
    <scope>NUCLEOTIDE SEQUENCE</scope>
</reference>
<name>A0A699JGW9_TANCI</name>
<evidence type="ECO:0000313" key="1">
    <source>
        <dbReference type="EMBL" id="GFA33618.1"/>
    </source>
</evidence>
<organism evidence="1">
    <name type="scientific">Tanacetum cinerariifolium</name>
    <name type="common">Dalmatian daisy</name>
    <name type="synonym">Chrysanthemum cinerariifolium</name>
    <dbReference type="NCBI Taxonomy" id="118510"/>
    <lineage>
        <taxon>Eukaryota</taxon>
        <taxon>Viridiplantae</taxon>
        <taxon>Streptophyta</taxon>
        <taxon>Embryophyta</taxon>
        <taxon>Tracheophyta</taxon>
        <taxon>Spermatophyta</taxon>
        <taxon>Magnoliopsida</taxon>
        <taxon>eudicotyledons</taxon>
        <taxon>Gunneridae</taxon>
        <taxon>Pentapetalae</taxon>
        <taxon>asterids</taxon>
        <taxon>campanulids</taxon>
        <taxon>Asterales</taxon>
        <taxon>Asteraceae</taxon>
        <taxon>Asteroideae</taxon>
        <taxon>Anthemideae</taxon>
        <taxon>Anthemidinae</taxon>
        <taxon>Tanacetum</taxon>
    </lineage>
</organism>
<gene>
    <name evidence="1" type="ORF">Tci_605590</name>
</gene>